<proteinExistence type="predicted"/>
<evidence type="ECO:0000256" key="1">
    <source>
        <dbReference type="SAM" id="MobiDB-lite"/>
    </source>
</evidence>
<keyword evidence="3" id="KW-1185">Reference proteome</keyword>
<evidence type="ECO:0000313" key="3">
    <source>
        <dbReference type="Proteomes" id="UP000007015"/>
    </source>
</evidence>
<feature type="compositionally biased region" description="Polar residues" evidence="1">
    <location>
        <begin position="31"/>
        <end position="65"/>
    </location>
</feature>
<dbReference type="OMA" id="HADNDVM"/>
<reference evidence="2 3" key="1">
    <citation type="journal article" date="2005" name="PLoS Biol.">
        <title>The genomes of Oryza sativa: a history of duplications.</title>
        <authorList>
            <person name="Yu J."/>
            <person name="Wang J."/>
            <person name="Lin W."/>
            <person name="Li S."/>
            <person name="Li H."/>
            <person name="Zhou J."/>
            <person name="Ni P."/>
            <person name="Dong W."/>
            <person name="Hu S."/>
            <person name="Zeng C."/>
            <person name="Zhang J."/>
            <person name="Zhang Y."/>
            <person name="Li R."/>
            <person name="Xu Z."/>
            <person name="Li S."/>
            <person name="Li X."/>
            <person name="Zheng H."/>
            <person name="Cong L."/>
            <person name="Lin L."/>
            <person name="Yin J."/>
            <person name="Geng J."/>
            <person name="Li G."/>
            <person name="Shi J."/>
            <person name="Liu J."/>
            <person name="Lv H."/>
            <person name="Li J."/>
            <person name="Wang J."/>
            <person name="Deng Y."/>
            <person name="Ran L."/>
            <person name="Shi X."/>
            <person name="Wang X."/>
            <person name="Wu Q."/>
            <person name="Li C."/>
            <person name="Ren X."/>
            <person name="Wang J."/>
            <person name="Wang X."/>
            <person name="Li D."/>
            <person name="Liu D."/>
            <person name="Zhang X."/>
            <person name="Ji Z."/>
            <person name="Zhao W."/>
            <person name="Sun Y."/>
            <person name="Zhang Z."/>
            <person name="Bao J."/>
            <person name="Han Y."/>
            <person name="Dong L."/>
            <person name="Ji J."/>
            <person name="Chen P."/>
            <person name="Wu S."/>
            <person name="Liu J."/>
            <person name="Xiao Y."/>
            <person name="Bu D."/>
            <person name="Tan J."/>
            <person name="Yang L."/>
            <person name="Ye C."/>
            <person name="Zhang J."/>
            <person name="Xu J."/>
            <person name="Zhou Y."/>
            <person name="Yu Y."/>
            <person name="Zhang B."/>
            <person name="Zhuang S."/>
            <person name="Wei H."/>
            <person name="Liu B."/>
            <person name="Lei M."/>
            <person name="Yu H."/>
            <person name="Li Y."/>
            <person name="Xu H."/>
            <person name="Wei S."/>
            <person name="He X."/>
            <person name="Fang L."/>
            <person name="Zhang Z."/>
            <person name="Zhang Y."/>
            <person name="Huang X."/>
            <person name="Su Z."/>
            <person name="Tong W."/>
            <person name="Li J."/>
            <person name="Tong Z."/>
            <person name="Li S."/>
            <person name="Ye J."/>
            <person name="Wang L."/>
            <person name="Fang L."/>
            <person name="Lei T."/>
            <person name="Chen C."/>
            <person name="Chen H."/>
            <person name="Xu Z."/>
            <person name="Li H."/>
            <person name="Huang H."/>
            <person name="Zhang F."/>
            <person name="Xu H."/>
            <person name="Li N."/>
            <person name="Zhao C."/>
            <person name="Li S."/>
            <person name="Dong L."/>
            <person name="Huang Y."/>
            <person name="Li L."/>
            <person name="Xi Y."/>
            <person name="Qi Q."/>
            <person name="Li W."/>
            <person name="Zhang B."/>
            <person name="Hu W."/>
            <person name="Zhang Y."/>
            <person name="Tian X."/>
            <person name="Jiao Y."/>
            <person name="Liang X."/>
            <person name="Jin J."/>
            <person name="Gao L."/>
            <person name="Zheng W."/>
            <person name="Hao B."/>
            <person name="Liu S."/>
            <person name="Wang W."/>
            <person name="Yuan L."/>
            <person name="Cao M."/>
            <person name="McDermott J."/>
            <person name="Samudrala R."/>
            <person name="Wang J."/>
            <person name="Wong G.K."/>
            <person name="Yang H."/>
        </authorList>
    </citation>
    <scope>NUCLEOTIDE SEQUENCE [LARGE SCALE GENOMIC DNA]</scope>
    <source>
        <strain evidence="3">cv. 93-11</strain>
    </source>
</reference>
<dbReference type="Gramene" id="BGIOSGA013220-TA">
    <property type="protein sequence ID" value="BGIOSGA013220-PA"/>
    <property type="gene ID" value="BGIOSGA013220"/>
</dbReference>
<dbReference type="AlphaFoldDB" id="A2XK40"/>
<evidence type="ECO:0000313" key="2">
    <source>
        <dbReference type="EMBL" id="EAY91200.1"/>
    </source>
</evidence>
<protein>
    <submittedName>
        <fullName evidence="2">Uncharacterized protein</fullName>
    </submittedName>
</protein>
<dbReference type="Proteomes" id="UP000007015">
    <property type="component" value="Chromosome 3"/>
</dbReference>
<dbReference type="HOGENOM" id="CLU_1698087_0_0_1"/>
<feature type="region of interest" description="Disordered" evidence="1">
    <location>
        <begin position="31"/>
        <end position="72"/>
    </location>
</feature>
<accession>A2XK40</accession>
<gene>
    <name evidence="2" type="ORF">OsI_12810</name>
</gene>
<sequence>MKATTLPSKKEGRLQSKYASNVALKYSSIREQNSSHQAVKQAQTETQSTSVVPETGNSETPSSVSKEPDSSAGIASRWTLMKTGFQNFKANMSSKKFLPLSLSSTQSSSSGSLDEIFEGLKRHSSNASVDYLDDDDSV</sequence>
<organism evidence="2 3">
    <name type="scientific">Oryza sativa subsp. indica</name>
    <name type="common">Rice</name>
    <dbReference type="NCBI Taxonomy" id="39946"/>
    <lineage>
        <taxon>Eukaryota</taxon>
        <taxon>Viridiplantae</taxon>
        <taxon>Streptophyta</taxon>
        <taxon>Embryophyta</taxon>
        <taxon>Tracheophyta</taxon>
        <taxon>Spermatophyta</taxon>
        <taxon>Magnoliopsida</taxon>
        <taxon>Liliopsida</taxon>
        <taxon>Poales</taxon>
        <taxon>Poaceae</taxon>
        <taxon>BOP clade</taxon>
        <taxon>Oryzoideae</taxon>
        <taxon>Oryzeae</taxon>
        <taxon>Oryzinae</taxon>
        <taxon>Oryza</taxon>
        <taxon>Oryza sativa</taxon>
    </lineage>
</organism>
<dbReference type="STRING" id="39946.A2XK40"/>
<dbReference type="EMBL" id="CM000128">
    <property type="protein sequence ID" value="EAY91200.1"/>
    <property type="molecule type" value="Genomic_DNA"/>
</dbReference>
<name>A2XK40_ORYSI</name>